<name>A0A2T7EAV6_9POAL</name>
<protein>
    <recommendedName>
        <fullName evidence="1">F-box domain-containing protein</fullName>
    </recommendedName>
</protein>
<keyword evidence="3" id="KW-1185">Reference proteome</keyword>
<accession>A0A2T7EAV6</accession>
<evidence type="ECO:0000313" key="2">
    <source>
        <dbReference type="EMBL" id="PUZ64964.1"/>
    </source>
</evidence>
<dbReference type="EMBL" id="CM009751">
    <property type="protein sequence ID" value="PUZ64964.1"/>
    <property type="molecule type" value="Genomic_DNA"/>
</dbReference>
<evidence type="ECO:0000313" key="3">
    <source>
        <dbReference type="Proteomes" id="UP000244336"/>
    </source>
</evidence>
<dbReference type="Gramene" id="PUZ64964">
    <property type="protein sequence ID" value="PUZ64964"/>
    <property type="gene ID" value="GQ55_3G185200"/>
</dbReference>
<feature type="domain" description="F-box" evidence="1">
    <location>
        <begin position="34"/>
        <end position="79"/>
    </location>
</feature>
<dbReference type="OrthoDB" id="601306at2759"/>
<dbReference type="InterPro" id="IPR036047">
    <property type="entry name" value="F-box-like_dom_sf"/>
</dbReference>
<dbReference type="InterPro" id="IPR001810">
    <property type="entry name" value="F-box_dom"/>
</dbReference>
<dbReference type="PROSITE" id="PS50181">
    <property type="entry name" value="FBOX"/>
    <property type="match status" value="1"/>
</dbReference>
<evidence type="ECO:0000259" key="1">
    <source>
        <dbReference type="PROSITE" id="PS50181"/>
    </source>
</evidence>
<dbReference type="Pfam" id="PF00646">
    <property type="entry name" value="F-box"/>
    <property type="match status" value="1"/>
</dbReference>
<reference evidence="2 3" key="1">
    <citation type="submission" date="2018-04" db="EMBL/GenBank/DDBJ databases">
        <title>WGS assembly of Panicum hallii var. hallii HAL2.</title>
        <authorList>
            <person name="Lovell J."/>
            <person name="Jenkins J."/>
            <person name="Lowry D."/>
            <person name="Mamidi S."/>
            <person name="Sreedasyam A."/>
            <person name="Weng X."/>
            <person name="Barry K."/>
            <person name="Bonette J."/>
            <person name="Campitelli B."/>
            <person name="Daum C."/>
            <person name="Gordon S."/>
            <person name="Gould B."/>
            <person name="Lipzen A."/>
            <person name="MacQueen A."/>
            <person name="Palacio-Mejia J."/>
            <person name="Plott C."/>
            <person name="Shakirov E."/>
            <person name="Shu S."/>
            <person name="Yoshinaga Y."/>
            <person name="Zane M."/>
            <person name="Rokhsar D."/>
            <person name="Grimwood J."/>
            <person name="Schmutz J."/>
            <person name="Juenger T."/>
        </authorList>
    </citation>
    <scope>NUCLEOTIDE SEQUENCE [LARGE SCALE GENOMIC DNA]</scope>
    <source>
        <strain evidence="3">cv. HAL2</strain>
    </source>
</reference>
<gene>
    <name evidence="2" type="ORF">GQ55_3G185200</name>
</gene>
<dbReference type="AlphaFoldDB" id="A0A2T7EAV6"/>
<sequence>MLCDKRRTVESVLWPGGMTAEVCLCNKRRKVMPSSLVAALPDEIMAEVFLRLPIKSILRFRADCWRSTLQLAGEVWKAACTPRKVECYVLLNICFV</sequence>
<proteinExistence type="predicted"/>
<organism evidence="2 3">
    <name type="scientific">Panicum hallii var. hallii</name>
    <dbReference type="NCBI Taxonomy" id="1504633"/>
    <lineage>
        <taxon>Eukaryota</taxon>
        <taxon>Viridiplantae</taxon>
        <taxon>Streptophyta</taxon>
        <taxon>Embryophyta</taxon>
        <taxon>Tracheophyta</taxon>
        <taxon>Spermatophyta</taxon>
        <taxon>Magnoliopsida</taxon>
        <taxon>Liliopsida</taxon>
        <taxon>Poales</taxon>
        <taxon>Poaceae</taxon>
        <taxon>PACMAD clade</taxon>
        <taxon>Panicoideae</taxon>
        <taxon>Panicodae</taxon>
        <taxon>Paniceae</taxon>
        <taxon>Panicinae</taxon>
        <taxon>Panicum</taxon>
        <taxon>Panicum sect. Panicum</taxon>
    </lineage>
</organism>
<dbReference type="SUPFAM" id="SSF81383">
    <property type="entry name" value="F-box domain"/>
    <property type="match status" value="1"/>
</dbReference>
<dbReference type="Proteomes" id="UP000244336">
    <property type="component" value="Chromosome 3"/>
</dbReference>